<dbReference type="Proteomes" id="UP000618931">
    <property type="component" value="Unassembled WGS sequence"/>
</dbReference>
<protein>
    <submittedName>
        <fullName evidence="2">Uncharacterized protein</fullName>
    </submittedName>
</protein>
<gene>
    <name evidence="2" type="ORF">I2H31_08895</name>
</gene>
<feature type="transmembrane region" description="Helical" evidence="1">
    <location>
        <begin position="38"/>
        <end position="57"/>
    </location>
</feature>
<reference evidence="2 3" key="1">
    <citation type="submission" date="2020-11" db="EMBL/GenBank/DDBJ databases">
        <authorList>
            <person name="Kim M.K."/>
        </authorList>
    </citation>
    <scope>NUCLEOTIDE SEQUENCE [LARGE SCALE GENOMIC DNA]</scope>
    <source>
        <strain evidence="2 3">BT662</strain>
    </source>
</reference>
<accession>A0ABS0I2Q2</accession>
<dbReference type="EMBL" id="JADQDM010000003">
    <property type="protein sequence ID" value="MBF9221220.1"/>
    <property type="molecule type" value="Genomic_DNA"/>
</dbReference>
<feature type="transmembrane region" description="Helical" evidence="1">
    <location>
        <begin position="77"/>
        <end position="97"/>
    </location>
</feature>
<sequence>MDLNGWLTVITVFTAIFALIPRPELLLSFYRIKSIEKWTVFIVVIFVIPFIILFPKLTDTFRFLNIFYVQWGFEPSIVAFAIFYLSLLWIIAHLFVIKPEITNNKKSIPYLLQLLDEKPFEEFFNIFTKYTSKVGIKNNWVLYKKIFFKPKFLKNMTSDKINYFLPFWSKVSNEEKFKEVFFLFLEDEKSVYYSEIKEHWNSYSLVNGKPFLKKVLDKSLKNSINNGLLLVISDFMNAHMHMEHGKIGIYNKPHNYPRLRGEEGFDLPLYYHLLFIGILYATAIKNKFDIAEYPIRYSHMYSIYSGVFENIIKNIDIAKNDSAGVYPTNYHWLISQSLSFVGNWLVTFSEKEYFVEGSSYVNFIPSVFSMCMDELYKGFVKGKISQDFINNILYYNMLSSYFDYDIDVSIMVSIEENVIQKIPRKHIKPVLSFMLNEKFALQYQDLIGGSYHGLSKEESLALNRFREFLLEKGMI</sequence>
<organism evidence="2 3">
    <name type="scientific">Hymenobacter ruricola</name>
    <dbReference type="NCBI Taxonomy" id="2791023"/>
    <lineage>
        <taxon>Bacteria</taxon>
        <taxon>Pseudomonadati</taxon>
        <taxon>Bacteroidota</taxon>
        <taxon>Cytophagia</taxon>
        <taxon>Cytophagales</taxon>
        <taxon>Hymenobacteraceae</taxon>
        <taxon>Hymenobacter</taxon>
    </lineage>
</organism>
<name>A0ABS0I2Q2_9BACT</name>
<evidence type="ECO:0000256" key="1">
    <source>
        <dbReference type="SAM" id="Phobius"/>
    </source>
</evidence>
<proteinExistence type="predicted"/>
<keyword evidence="3" id="KW-1185">Reference proteome</keyword>
<feature type="transmembrane region" description="Helical" evidence="1">
    <location>
        <begin position="6"/>
        <end position="26"/>
    </location>
</feature>
<comment type="caution">
    <text evidence="2">The sequence shown here is derived from an EMBL/GenBank/DDBJ whole genome shotgun (WGS) entry which is preliminary data.</text>
</comment>
<evidence type="ECO:0000313" key="3">
    <source>
        <dbReference type="Proteomes" id="UP000618931"/>
    </source>
</evidence>
<dbReference type="RefSeq" id="WP_196292671.1">
    <property type="nucleotide sequence ID" value="NZ_JADQDM010000003.1"/>
</dbReference>
<evidence type="ECO:0000313" key="2">
    <source>
        <dbReference type="EMBL" id="MBF9221220.1"/>
    </source>
</evidence>
<keyword evidence="1" id="KW-1133">Transmembrane helix</keyword>
<keyword evidence="1" id="KW-0812">Transmembrane</keyword>
<keyword evidence="1" id="KW-0472">Membrane</keyword>